<organism evidence="2 3">
    <name type="scientific">Serendipita vermifera MAFF 305830</name>
    <dbReference type="NCBI Taxonomy" id="933852"/>
    <lineage>
        <taxon>Eukaryota</taxon>
        <taxon>Fungi</taxon>
        <taxon>Dikarya</taxon>
        <taxon>Basidiomycota</taxon>
        <taxon>Agaricomycotina</taxon>
        <taxon>Agaricomycetes</taxon>
        <taxon>Sebacinales</taxon>
        <taxon>Serendipitaceae</taxon>
        <taxon>Serendipita</taxon>
    </lineage>
</organism>
<evidence type="ECO:0000313" key="2">
    <source>
        <dbReference type="EMBL" id="KIM27030.1"/>
    </source>
</evidence>
<evidence type="ECO:0000313" key="3">
    <source>
        <dbReference type="Proteomes" id="UP000054097"/>
    </source>
</evidence>
<dbReference type="HOGENOM" id="CLU_058254_0_0_1"/>
<feature type="transmembrane region" description="Helical" evidence="1">
    <location>
        <begin position="23"/>
        <end position="46"/>
    </location>
</feature>
<dbReference type="OrthoDB" id="5586934at2759"/>
<proteinExistence type="predicted"/>
<protein>
    <submittedName>
        <fullName evidence="2">Uncharacterized protein</fullName>
    </submittedName>
</protein>
<feature type="transmembrane region" description="Helical" evidence="1">
    <location>
        <begin position="58"/>
        <end position="80"/>
    </location>
</feature>
<feature type="transmembrane region" description="Helical" evidence="1">
    <location>
        <begin position="92"/>
        <end position="109"/>
    </location>
</feature>
<keyword evidence="1" id="KW-0812">Transmembrane</keyword>
<dbReference type="EMBL" id="KN824301">
    <property type="protein sequence ID" value="KIM27030.1"/>
    <property type="molecule type" value="Genomic_DNA"/>
</dbReference>
<feature type="transmembrane region" description="Helical" evidence="1">
    <location>
        <begin position="239"/>
        <end position="260"/>
    </location>
</feature>
<keyword evidence="1" id="KW-0472">Membrane</keyword>
<sequence>MAIVIAIVECRIRACGYAQTESIVNIIAFFLLLGSNIYIVAGPGHIYHNLKETYLSPAYWVFFIWFLIHLLLLGYLIYQFTGSGKEVIIRGIRWRFPLIAVLSAIYIHVRAREYYIVAFIFALFVNSNASHIYYVVKKFNKRGSLSDELFVHIPFSIYYGWSNLLIFLAGFEAFGNNADTQPAGAWTKLFVFLSLFILETTAAAFVFASPESDPAGAITITWSLFGIYAHQSAHGSSGFVSISALVFAVLSVVWVVWSAWNSYKSRDIRDVPSDEERAPLVVHD</sequence>
<keyword evidence="3" id="KW-1185">Reference proteome</keyword>
<reference evidence="3" key="2">
    <citation type="submission" date="2015-01" db="EMBL/GenBank/DDBJ databases">
        <title>Evolutionary Origins and Diversification of the Mycorrhizal Mutualists.</title>
        <authorList>
            <consortium name="DOE Joint Genome Institute"/>
            <consortium name="Mycorrhizal Genomics Consortium"/>
            <person name="Kohler A."/>
            <person name="Kuo A."/>
            <person name="Nagy L.G."/>
            <person name="Floudas D."/>
            <person name="Copeland A."/>
            <person name="Barry K.W."/>
            <person name="Cichocki N."/>
            <person name="Veneault-Fourrey C."/>
            <person name="LaButti K."/>
            <person name="Lindquist E.A."/>
            <person name="Lipzen A."/>
            <person name="Lundell T."/>
            <person name="Morin E."/>
            <person name="Murat C."/>
            <person name="Riley R."/>
            <person name="Ohm R."/>
            <person name="Sun H."/>
            <person name="Tunlid A."/>
            <person name="Henrissat B."/>
            <person name="Grigoriev I.V."/>
            <person name="Hibbett D.S."/>
            <person name="Martin F."/>
        </authorList>
    </citation>
    <scope>NUCLEOTIDE SEQUENCE [LARGE SCALE GENOMIC DNA]</scope>
    <source>
        <strain evidence="3">MAFF 305830</strain>
    </source>
</reference>
<evidence type="ECO:0000256" key="1">
    <source>
        <dbReference type="SAM" id="Phobius"/>
    </source>
</evidence>
<feature type="transmembrane region" description="Helical" evidence="1">
    <location>
        <begin position="148"/>
        <end position="169"/>
    </location>
</feature>
<accession>A0A0C3AR63</accession>
<reference evidence="2 3" key="1">
    <citation type="submission" date="2014-04" db="EMBL/GenBank/DDBJ databases">
        <authorList>
            <consortium name="DOE Joint Genome Institute"/>
            <person name="Kuo A."/>
            <person name="Zuccaro A."/>
            <person name="Kohler A."/>
            <person name="Nagy L.G."/>
            <person name="Floudas D."/>
            <person name="Copeland A."/>
            <person name="Barry K.W."/>
            <person name="Cichocki N."/>
            <person name="Veneault-Fourrey C."/>
            <person name="LaButti K."/>
            <person name="Lindquist E.A."/>
            <person name="Lipzen A."/>
            <person name="Lundell T."/>
            <person name="Morin E."/>
            <person name="Murat C."/>
            <person name="Sun H."/>
            <person name="Tunlid A."/>
            <person name="Henrissat B."/>
            <person name="Grigoriev I.V."/>
            <person name="Hibbett D.S."/>
            <person name="Martin F."/>
            <person name="Nordberg H.P."/>
            <person name="Cantor M.N."/>
            <person name="Hua S.X."/>
        </authorList>
    </citation>
    <scope>NUCLEOTIDE SEQUENCE [LARGE SCALE GENOMIC DNA]</scope>
    <source>
        <strain evidence="2 3">MAFF 305830</strain>
    </source>
</reference>
<dbReference type="STRING" id="933852.A0A0C3AR63"/>
<dbReference type="AlphaFoldDB" id="A0A0C3AR63"/>
<gene>
    <name evidence="2" type="ORF">M408DRAFT_16712</name>
</gene>
<dbReference type="Proteomes" id="UP000054097">
    <property type="component" value="Unassembled WGS sequence"/>
</dbReference>
<keyword evidence="1" id="KW-1133">Transmembrane helix</keyword>
<feature type="transmembrane region" description="Helical" evidence="1">
    <location>
        <begin position="189"/>
        <end position="208"/>
    </location>
</feature>
<name>A0A0C3AR63_SERVB</name>
<feature type="transmembrane region" description="Helical" evidence="1">
    <location>
        <begin position="215"/>
        <end position="233"/>
    </location>
</feature>
<feature type="transmembrane region" description="Helical" evidence="1">
    <location>
        <begin position="115"/>
        <end position="136"/>
    </location>
</feature>